<proteinExistence type="predicted"/>
<dbReference type="KEGG" id="sdn:Sden_0423"/>
<dbReference type="Proteomes" id="UP000001982">
    <property type="component" value="Chromosome"/>
</dbReference>
<gene>
    <name evidence="1" type="ordered locus">Sden_0423</name>
</gene>
<dbReference type="HOGENOM" id="CLU_1407896_0_0_6"/>
<keyword evidence="2" id="KW-1185">Reference proteome</keyword>
<protein>
    <submittedName>
        <fullName evidence="1">Uncharacterized protein</fullName>
    </submittedName>
</protein>
<organism evidence="1 2">
    <name type="scientific">Shewanella denitrificans (strain OS217 / ATCC BAA-1090 / DSM 15013)</name>
    <dbReference type="NCBI Taxonomy" id="318161"/>
    <lineage>
        <taxon>Bacteria</taxon>
        <taxon>Pseudomonadati</taxon>
        <taxon>Pseudomonadota</taxon>
        <taxon>Gammaproteobacteria</taxon>
        <taxon>Alteromonadales</taxon>
        <taxon>Shewanellaceae</taxon>
        <taxon>Shewanella</taxon>
    </lineage>
</organism>
<dbReference type="EMBL" id="CP000302">
    <property type="protein sequence ID" value="ABE53716.1"/>
    <property type="molecule type" value="Genomic_DNA"/>
</dbReference>
<sequence>MEQFESEFNRARNIFFEVKQLKLTYEQLYSDAGNWQIISEASLEFFRLVHWSFRDSMIMQLCKLTDPKVQGRGKNSHLNLTLEYLLKSDVVEKSGKYQKIIDLYENKITHLRKPLKEFRHKLGAHADYPTMMSSSIVDPLEGEIFALFDAVEEFFILMNSSVFGYCSLKSSSSSNSYRKGASDLLKILNKQRE</sequence>
<accession>Q12S60</accession>
<name>Q12S60_SHEDO</name>
<reference evidence="1 2" key="1">
    <citation type="submission" date="2006-03" db="EMBL/GenBank/DDBJ databases">
        <title>Complete sequence of Shewanella denitrificans OS217.</title>
        <authorList>
            <consortium name="US DOE Joint Genome Institute"/>
            <person name="Copeland A."/>
            <person name="Lucas S."/>
            <person name="Lapidus A."/>
            <person name="Barry K."/>
            <person name="Detter J.C."/>
            <person name="Glavina del Rio T."/>
            <person name="Hammon N."/>
            <person name="Israni S."/>
            <person name="Dalin E."/>
            <person name="Tice H."/>
            <person name="Pitluck S."/>
            <person name="Brettin T."/>
            <person name="Bruce D."/>
            <person name="Han C."/>
            <person name="Tapia R."/>
            <person name="Gilna P."/>
            <person name="Kiss H."/>
            <person name="Schmutz J."/>
            <person name="Larimer F."/>
            <person name="Land M."/>
            <person name="Hauser L."/>
            <person name="Kyrpides N."/>
            <person name="Lykidis A."/>
            <person name="Richardson P."/>
        </authorList>
    </citation>
    <scope>NUCLEOTIDE SEQUENCE [LARGE SCALE GENOMIC DNA]</scope>
    <source>
        <strain evidence="2">OS217 / ATCC BAA-1090 / DSM 15013</strain>
    </source>
</reference>
<evidence type="ECO:0000313" key="1">
    <source>
        <dbReference type="EMBL" id="ABE53716.1"/>
    </source>
</evidence>
<evidence type="ECO:0000313" key="2">
    <source>
        <dbReference type="Proteomes" id="UP000001982"/>
    </source>
</evidence>
<dbReference type="AlphaFoldDB" id="Q12S60"/>
<dbReference type="RefSeq" id="WP_011494882.1">
    <property type="nucleotide sequence ID" value="NC_007954.1"/>
</dbReference>